<organism evidence="2 3">
    <name type="scientific">Caenispirillum salinarum AK4</name>
    <dbReference type="NCBI Taxonomy" id="1238182"/>
    <lineage>
        <taxon>Bacteria</taxon>
        <taxon>Pseudomonadati</taxon>
        <taxon>Pseudomonadota</taxon>
        <taxon>Alphaproteobacteria</taxon>
        <taxon>Rhodospirillales</taxon>
        <taxon>Novispirillaceae</taxon>
        <taxon>Caenispirillum</taxon>
    </lineage>
</organism>
<comment type="caution">
    <text evidence="2">The sequence shown here is derived from an EMBL/GenBank/DDBJ whole genome shotgun (WGS) entry which is preliminary data.</text>
</comment>
<dbReference type="EMBL" id="ANHY01000003">
    <property type="protein sequence ID" value="EKV32281.1"/>
    <property type="molecule type" value="Genomic_DNA"/>
</dbReference>
<feature type="transmembrane region" description="Helical" evidence="1">
    <location>
        <begin position="45"/>
        <end position="64"/>
    </location>
</feature>
<proteinExistence type="predicted"/>
<dbReference type="AlphaFoldDB" id="K9HVM1"/>
<dbReference type="Proteomes" id="UP000009881">
    <property type="component" value="Unassembled WGS sequence"/>
</dbReference>
<reference evidence="2 3" key="1">
    <citation type="journal article" date="2013" name="Genome Announc.">
        <title>Draft Genome Sequence of an Alphaproteobacterium, Caenispirillum salinarum AK4(T), Isolated from a Solar Saltern.</title>
        <authorList>
            <person name="Khatri I."/>
            <person name="Singh A."/>
            <person name="Korpole S."/>
            <person name="Pinnaka A.K."/>
            <person name="Subramanian S."/>
        </authorList>
    </citation>
    <scope>NUCLEOTIDE SEQUENCE [LARGE SCALE GENOMIC DNA]</scope>
    <source>
        <strain evidence="2 3">AK4</strain>
    </source>
</reference>
<dbReference type="STRING" id="1238182.C882_2358"/>
<evidence type="ECO:0000256" key="1">
    <source>
        <dbReference type="SAM" id="Phobius"/>
    </source>
</evidence>
<keyword evidence="3" id="KW-1185">Reference proteome</keyword>
<accession>K9HVM1</accession>
<keyword evidence="1" id="KW-0472">Membrane</keyword>
<gene>
    <name evidence="2" type="ORF">C882_2358</name>
</gene>
<name>K9HVM1_9PROT</name>
<sequence length="68" mass="7152">MNRLPWILGALSAGAAWLLWAGVLGTALMLPRTGGTWLPLSVPELIGGVIVSTVLFGACGYLFGRIVR</sequence>
<keyword evidence="1" id="KW-1133">Transmembrane helix</keyword>
<keyword evidence="1" id="KW-0812">Transmembrane</keyword>
<protein>
    <submittedName>
        <fullName evidence="2">Uncharacterized protein</fullName>
    </submittedName>
</protein>
<dbReference type="RefSeq" id="WP_009538769.1">
    <property type="nucleotide sequence ID" value="NZ_ANHY01000003.1"/>
</dbReference>
<evidence type="ECO:0000313" key="3">
    <source>
        <dbReference type="Proteomes" id="UP000009881"/>
    </source>
</evidence>
<evidence type="ECO:0000313" key="2">
    <source>
        <dbReference type="EMBL" id="EKV32281.1"/>
    </source>
</evidence>